<evidence type="ECO:0000256" key="6">
    <source>
        <dbReference type="PIRNR" id="PIRNR000446"/>
    </source>
</evidence>
<feature type="active site" evidence="7">
    <location>
        <position position="195"/>
    </location>
</feature>
<dbReference type="PIRSF" id="PIRSF000446">
    <property type="entry name" value="Mct"/>
    <property type="match status" value="1"/>
</dbReference>
<feature type="domain" description="Malonyl-CoA:ACP transacylase (MAT)" evidence="8">
    <location>
        <begin position="6"/>
        <end position="299"/>
    </location>
</feature>
<keyword evidence="4 6" id="KW-0012">Acyltransferase</keyword>
<keyword evidence="3 6" id="KW-0808">Transferase</keyword>
<gene>
    <name evidence="9" type="ORF">HS1_001736</name>
</gene>
<evidence type="ECO:0000256" key="5">
    <source>
        <dbReference type="ARBA" id="ARBA00048462"/>
    </source>
</evidence>
<dbReference type="Gene3D" id="3.40.366.10">
    <property type="entry name" value="Malonyl-Coenzyme A Acyl Carrier Protein, domain 2"/>
    <property type="match status" value="1"/>
</dbReference>
<evidence type="ECO:0000259" key="8">
    <source>
        <dbReference type="SMART" id="SM00827"/>
    </source>
</evidence>
<evidence type="ECO:0000313" key="10">
    <source>
        <dbReference type="Proteomes" id="UP000070560"/>
    </source>
</evidence>
<evidence type="ECO:0000256" key="7">
    <source>
        <dbReference type="PIRSR" id="PIRSR000446-1"/>
    </source>
</evidence>
<dbReference type="GO" id="GO:0005829">
    <property type="term" value="C:cytosol"/>
    <property type="evidence" value="ECO:0007669"/>
    <property type="project" value="TreeGrafter"/>
</dbReference>
<dbReference type="SMART" id="SM00827">
    <property type="entry name" value="PKS_AT"/>
    <property type="match status" value="1"/>
</dbReference>
<dbReference type="AlphaFoldDB" id="A0A7U4TIN8"/>
<dbReference type="PANTHER" id="PTHR42681:SF1">
    <property type="entry name" value="MALONYL-COA-ACYL CARRIER PROTEIN TRANSACYLASE, MITOCHONDRIAL"/>
    <property type="match status" value="1"/>
</dbReference>
<dbReference type="GO" id="GO:0006633">
    <property type="term" value="P:fatty acid biosynthetic process"/>
    <property type="evidence" value="ECO:0007669"/>
    <property type="project" value="TreeGrafter"/>
</dbReference>
<evidence type="ECO:0000256" key="2">
    <source>
        <dbReference type="ARBA" id="ARBA00018953"/>
    </source>
</evidence>
<dbReference type="NCBIfam" id="TIGR00128">
    <property type="entry name" value="fabD"/>
    <property type="match status" value="1"/>
</dbReference>
<dbReference type="RefSeq" id="WP_066064042.1">
    <property type="nucleotide sequence ID" value="NZ_CP013015.1"/>
</dbReference>
<dbReference type="SUPFAM" id="SSF52151">
    <property type="entry name" value="FabD/lysophospholipase-like"/>
    <property type="match status" value="1"/>
</dbReference>
<evidence type="ECO:0000256" key="4">
    <source>
        <dbReference type="ARBA" id="ARBA00023315"/>
    </source>
</evidence>
<dbReference type="Proteomes" id="UP000070560">
    <property type="component" value="Chromosome"/>
</dbReference>
<dbReference type="InterPro" id="IPR001227">
    <property type="entry name" value="Ac_transferase_dom_sf"/>
</dbReference>
<dbReference type="InterPro" id="IPR014043">
    <property type="entry name" value="Acyl_transferase_dom"/>
</dbReference>
<name>A0A7U4TIN8_DESA2</name>
<dbReference type="PANTHER" id="PTHR42681">
    <property type="entry name" value="MALONYL-COA-ACYL CARRIER PROTEIN TRANSACYLASE, MITOCHONDRIAL"/>
    <property type="match status" value="1"/>
</dbReference>
<comment type="similarity">
    <text evidence="6">Belongs to the fabD family.</text>
</comment>
<dbReference type="InterPro" id="IPR016036">
    <property type="entry name" value="Malonyl_transacylase_ACP-bd"/>
</dbReference>
<dbReference type="InterPro" id="IPR016035">
    <property type="entry name" value="Acyl_Trfase/lysoPLipase"/>
</dbReference>
<dbReference type="EC" id="2.3.1.39" evidence="1 6"/>
<dbReference type="Gene3D" id="3.30.70.250">
    <property type="entry name" value="Malonyl-CoA ACP transacylase, ACP-binding"/>
    <property type="match status" value="1"/>
</dbReference>
<dbReference type="InterPro" id="IPR004410">
    <property type="entry name" value="Malonyl_CoA-ACP_transAc_FabD"/>
</dbReference>
<comment type="catalytic activity">
    <reaction evidence="5 6">
        <text>holo-[ACP] + malonyl-CoA = malonyl-[ACP] + CoA</text>
        <dbReference type="Rhea" id="RHEA:41792"/>
        <dbReference type="Rhea" id="RHEA-COMP:9623"/>
        <dbReference type="Rhea" id="RHEA-COMP:9685"/>
        <dbReference type="ChEBI" id="CHEBI:57287"/>
        <dbReference type="ChEBI" id="CHEBI:57384"/>
        <dbReference type="ChEBI" id="CHEBI:64479"/>
        <dbReference type="ChEBI" id="CHEBI:78449"/>
        <dbReference type="EC" id="2.3.1.39"/>
    </reaction>
</comment>
<protein>
    <recommendedName>
        <fullName evidence="2 6">Malonyl CoA-acyl carrier protein transacylase</fullName>
        <ecNumber evidence="1 6">2.3.1.39</ecNumber>
    </recommendedName>
</protein>
<dbReference type="KEGG" id="daw:HS1_001736"/>
<dbReference type="Pfam" id="PF00698">
    <property type="entry name" value="Acyl_transf_1"/>
    <property type="match status" value="1"/>
</dbReference>
<evidence type="ECO:0000256" key="3">
    <source>
        <dbReference type="ARBA" id="ARBA00022679"/>
    </source>
</evidence>
<proteinExistence type="inferred from homology"/>
<evidence type="ECO:0000313" key="9">
    <source>
        <dbReference type="EMBL" id="AMM41530.1"/>
    </source>
</evidence>
<dbReference type="OrthoDB" id="9808564at2"/>
<feature type="active site" evidence="7">
    <location>
        <position position="90"/>
    </location>
</feature>
<reference evidence="9 10" key="1">
    <citation type="submission" date="2015-10" db="EMBL/GenBank/DDBJ databases">
        <title>Candidatus Desulfofervidus auxilii, a hydrogenotrophic sulfate-reducing bacterium involved in the thermophilic anaerobic oxidation of methane.</title>
        <authorList>
            <person name="Krukenberg V."/>
            <person name="Richter M."/>
            <person name="Wegener G."/>
        </authorList>
    </citation>
    <scope>NUCLEOTIDE SEQUENCE [LARGE SCALE GENOMIC DNA]</scope>
    <source>
        <strain evidence="9 10">HS1</strain>
    </source>
</reference>
<accession>A0A7U4TIN8</accession>
<dbReference type="SUPFAM" id="SSF55048">
    <property type="entry name" value="Probable ACP-binding domain of malonyl-CoA ACP transacylase"/>
    <property type="match status" value="1"/>
</dbReference>
<organism evidence="9 10">
    <name type="scientific">Desulfofervidus auxilii</name>
    <dbReference type="NCBI Taxonomy" id="1621989"/>
    <lineage>
        <taxon>Bacteria</taxon>
        <taxon>Pseudomonadati</taxon>
        <taxon>Thermodesulfobacteriota</taxon>
        <taxon>Candidatus Desulfofervidia</taxon>
        <taxon>Candidatus Desulfofervidales</taxon>
        <taxon>Candidatus Desulfofervidaceae</taxon>
        <taxon>Candidatus Desulfofervidus</taxon>
    </lineage>
</organism>
<dbReference type="EMBL" id="CP013015">
    <property type="protein sequence ID" value="AMM41530.1"/>
    <property type="molecule type" value="Genomic_DNA"/>
</dbReference>
<keyword evidence="10" id="KW-1185">Reference proteome</keyword>
<dbReference type="GO" id="GO:0004314">
    <property type="term" value="F:[acyl-carrier-protein] S-malonyltransferase activity"/>
    <property type="evidence" value="ECO:0007669"/>
    <property type="project" value="UniProtKB-EC"/>
</dbReference>
<dbReference type="InterPro" id="IPR050858">
    <property type="entry name" value="Mal-CoA-ACP_Trans/PKS_FabD"/>
</dbReference>
<dbReference type="InterPro" id="IPR024925">
    <property type="entry name" value="Malonyl_CoA-ACP_transAc"/>
</dbReference>
<sequence>MKVAFVFPGQGSQYVGMGEDLWEKSSEVKDIFALASEICEIDMVKLCFEGPMETLTETINLQPALATVEISIFSCLSRQKILPHTVAGHSLGEYPALFAAGVLSLENTLKVVRRRAQLMQEAAEKHPGTMLAIVKLDIDKVKEILADYKGAELANYNSPQQIVISGSPQTLKDISERVKDAGGRGIPLKVKGAWHSSFVKDAQVMFKAFLDDIPFNPPQIEIFFNTTAQAENSPEKIREMMWKQLCSPVLWCEEVKNMYQAGVDVFLEVGPKKVLTGLIQKTLPQDYNYKIFAVETMKEIKDLKDI</sequence>
<evidence type="ECO:0000256" key="1">
    <source>
        <dbReference type="ARBA" id="ARBA00013258"/>
    </source>
</evidence>